<dbReference type="Proteomes" id="UP001283341">
    <property type="component" value="Unassembled WGS sequence"/>
</dbReference>
<keyword evidence="2" id="KW-1185">Reference proteome</keyword>
<accession>A0AAE0MFC2</accession>
<dbReference type="InterPro" id="IPR016181">
    <property type="entry name" value="Acyl_CoA_acyltransferase"/>
</dbReference>
<sequence length="372" mass="41958">MASSSPTTTRDSKKIIIHDFGQTPTKSLLTDLEGHLPFSLPVLRRIQFALNFPGGCTANTHILHACYDDERGHFVAAYVDVSRFPETQCWFYCTLEDLDYQIGVEEEGCDEFILAVLKTIKSFDFTGGEKQEKAVDEKNEEKRGQVDEGKRIQDAWQRGEECVLIGSLHEAVRQRMLRKGIKMSKTLNVEDELEWEFCGKWLFREEDLSKVSSSDGVIVGRNGMTMRWDKVRREDVALILSRTSIKRQEATLLLLPSTVIRLEDGTPVAWGFMGLDGTLMTLHVEEPYRGQGLAKAVASKLMRDHIKDYGDDGWGVADVFVSNYQSQGVCKSIGGKLCWTLSCRGLSRPLMKRADQNMFVNRAIVDLSSLAD</sequence>
<reference evidence="1" key="2">
    <citation type="submission" date="2023-06" db="EMBL/GenBank/DDBJ databases">
        <authorList>
            <consortium name="Lawrence Berkeley National Laboratory"/>
            <person name="Haridas S."/>
            <person name="Hensen N."/>
            <person name="Bonometti L."/>
            <person name="Westerberg I."/>
            <person name="Brannstrom I.O."/>
            <person name="Guillou S."/>
            <person name="Cros-Aarteil S."/>
            <person name="Calhoun S."/>
            <person name="Kuo A."/>
            <person name="Mondo S."/>
            <person name="Pangilinan J."/>
            <person name="Riley R."/>
            <person name="Labutti K."/>
            <person name="Andreopoulos B."/>
            <person name="Lipzen A."/>
            <person name="Chen C."/>
            <person name="Yanf M."/>
            <person name="Daum C."/>
            <person name="Ng V."/>
            <person name="Clum A."/>
            <person name="Steindorff A."/>
            <person name="Ohm R."/>
            <person name="Martin F."/>
            <person name="Silar P."/>
            <person name="Natvig D."/>
            <person name="Lalanne C."/>
            <person name="Gautier V."/>
            <person name="Ament-Velasquez S.L."/>
            <person name="Kruys A."/>
            <person name="Hutchinson M.I."/>
            <person name="Powell A.J."/>
            <person name="Barry K."/>
            <person name="Miller A.N."/>
            <person name="Grigoriev I.V."/>
            <person name="Debuchy R."/>
            <person name="Gladieux P."/>
            <person name="Thoren M.H."/>
            <person name="Johannesson H."/>
        </authorList>
    </citation>
    <scope>NUCLEOTIDE SEQUENCE</scope>
    <source>
        <strain evidence="1">CBS 118394</strain>
    </source>
</reference>
<name>A0AAE0MFC2_9PEZI</name>
<dbReference type="Gene3D" id="3.40.630.30">
    <property type="match status" value="1"/>
</dbReference>
<evidence type="ECO:0000313" key="2">
    <source>
        <dbReference type="Proteomes" id="UP001283341"/>
    </source>
</evidence>
<dbReference type="AlphaFoldDB" id="A0AAE0MFC2"/>
<reference evidence="1" key="1">
    <citation type="journal article" date="2023" name="Mol. Phylogenet. Evol.">
        <title>Genome-scale phylogeny and comparative genomics of the fungal order Sordariales.</title>
        <authorList>
            <person name="Hensen N."/>
            <person name="Bonometti L."/>
            <person name="Westerberg I."/>
            <person name="Brannstrom I.O."/>
            <person name="Guillou S."/>
            <person name="Cros-Aarteil S."/>
            <person name="Calhoun S."/>
            <person name="Haridas S."/>
            <person name="Kuo A."/>
            <person name="Mondo S."/>
            <person name="Pangilinan J."/>
            <person name="Riley R."/>
            <person name="LaButti K."/>
            <person name="Andreopoulos B."/>
            <person name="Lipzen A."/>
            <person name="Chen C."/>
            <person name="Yan M."/>
            <person name="Daum C."/>
            <person name="Ng V."/>
            <person name="Clum A."/>
            <person name="Steindorff A."/>
            <person name="Ohm R.A."/>
            <person name="Martin F."/>
            <person name="Silar P."/>
            <person name="Natvig D.O."/>
            <person name="Lalanne C."/>
            <person name="Gautier V."/>
            <person name="Ament-Velasquez S.L."/>
            <person name="Kruys A."/>
            <person name="Hutchinson M.I."/>
            <person name="Powell A.J."/>
            <person name="Barry K."/>
            <person name="Miller A.N."/>
            <person name="Grigoriev I.V."/>
            <person name="Debuchy R."/>
            <person name="Gladieux P."/>
            <person name="Hiltunen Thoren M."/>
            <person name="Johannesson H."/>
        </authorList>
    </citation>
    <scope>NUCLEOTIDE SEQUENCE</scope>
    <source>
        <strain evidence="1">CBS 118394</strain>
    </source>
</reference>
<proteinExistence type="predicted"/>
<gene>
    <name evidence="1" type="ORF">B0H66DRAFT_585538</name>
</gene>
<organism evidence="1 2">
    <name type="scientific">Apodospora peruviana</name>
    <dbReference type="NCBI Taxonomy" id="516989"/>
    <lineage>
        <taxon>Eukaryota</taxon>
        <taxon>Fungi</taxon>
        <taxon>Dikarya</taxon>
        <taxon>Ascomycota</taxon>
        <taxon>Pezizomycotina</taxon>
        <taxon>Sordariomycetes</taxon>
        <taxon>Sordariomycetidae</taxon>
        <taxon>Sordariales</taxon>
        <taxon>Lasiosphaeriaceae</taxon>
        <taxon>Apodospora</taxon>
    </lineage>
</organism>
<dbReference type="EMBL" id="JAUEDM010000001">
    <property type="protein sequence ID" value="KAK3328969.1"/>
    <property type="molecule type" value="Genomic_DNA"/>
</dbReference>
<dbReference type="SUPFAM" id="SSF55729">
    <property type="entry name" value="Acyl-CoA N-acyltransferases (Nat)"/>
    <property type="match status" value="1"/>
</dbReference>
<protein>
    <recommendedName>
        <fullName evidence="3">FR47-like domain-containing protein</fullName>
    </recommendedName>
</protein>
<evidence type="ECO:0000313" key="1">
    <source>
        <dbReference type="EMBL" id="KAK3328969.1"/>
    </source>
</evidence>
<evidence type="ECO:0008006" key="3">
    <source>
        <dbReference type="Google" id="ProtNLM"/>
    </source>
</evidence>
<dbReference type="InterPro" id="IPR053225">
    <property type="entry name" value="Acyl-CoA_N-acyltransferase"/>
</dbReference>
<dbReference type="PANTHER" id="PTHR20958">
    <property type="entry name" value="GLYCINE N-ACYLTRANSFERASE-LIKE PROTEIN"/>
    <property type="match status" value="1"/>
</dbReference>
<dbReference type="PANTHER" id="PTHR20958:SF6">
    <property type="entry name" value="GLYCINE N-ACYLTRANSFERASE-LIKE PROTEIN"/>
    <property type="match status" value="1"/>
</dbReference>
<comment type="caution">
    <text evidence="1">The sequence shown here is derived from an EMBL/GenBank/DDBJ whole genome shotgun (WGS) entry which is preliminary data.</text>
</comment>